<evidence type="ECO:0000313" key="2">
    <source>
        <dbReference type="Proteomes" id="UP000029553"/>
    </source>
</evidence>
<name>A0A096FLK7_COMTE</name>
<comment type="caution">
    <text evidence="1">The sequence shown here is derived from an EMBL/GenBank/DDBJ whole genome shotgun (WGS) entry which is preliminary data.</text>
</comment>
<protein>
    <submittedName>
        <fullName evidence="1">Uncharacterized protein</fullName>
    </submittedName>
</protein>
<gene>
    <name evidence="1" type="ORF">P353_06830</name>
</gene>
<dbReference type="Proteomes" id="UP000029553">
    <property type="component" value="Unassembled WGS sequence"/>
</dbReference>
<accession>A0A096FLK7</accession>
<dbReference type="AlphaFoldDB" id="A0A096FLK7"/>
<reference evidence="1 2" key="1">
    <citation type="submission" date="2013-09" db="EMBL/GenBank/DDBJ databases">
        <title>High correlation between genotypes and phenotypes of environmental bacteria Comamonas testosteroni strains.</title>
        <authorList>
            <person name="Liu L."/>
            <person name="Zhu W."/>
            <person name="Xia X."/>
            <person name="Xu B."/>
            <person name="Luo M."/>
            <person name="Wang G."/>
        </authorList>
    </citation>
    <scope>NUCLEOTIDE SEQUENCE [LARGE SCALE GENOMIC DNA]</scope>
    <source>
        <strain evidence="1 2">JL40</strain>
    </source>
</reference>
<organism evidence="1 2">
    <name type="scientific">Comamonas testosteroni</name>
    <name type="common">Pseudomonas testosteroni</name>
    <dbReference type="NCBI Taxonomy" id="285"/>
    <lineage>
        <taxon>Bacteria</taxon>
        <taxon>Pseudomonadati</taxon>
        <taxon>Pseudomonadota</taxon>
        <taxon>Betaproteobacteria</taxon>
        <taxon>Burkholderiales</taxon>
        <taxon>Comamonadaceae</taxon>
        <taxon>Comamonas</taxon>
    </lineage>
</organism>
<sequence>MSQRTAAWQAFARCAVPQLGLGSFARLMALLHQYGPEEDAELALLLWQGEIDSPASALKAVKRLRSLVAFLQGQGITDAASWLQWRDVADAQAVVRDAPHQAPETIYALLWHLDSGRCDVPWVLTFARRVLGQAPAHGHVMLSIQEMADAMNLSTKALTRRIAWHERLFQALSDVPELRQAWWRCMKLTLQVQLTNATTAKLQVQGVKEPLPLSLAVHLRQGQPMLTIQLPRAFGAAPAWPNLTMVQLSQEGWGTGLGLRLLLQGEGALPAQLQLDIAKRWSAAQLQQPMFERISATKWKISCCWCDGLWKPCSLSQADVADWATDTALQVMEYTQVLKGMLKRETNK</sequence>
<proteinExistence type="predicted"/>
<evidence type="ECO:0000313" key="1">
    <source>
        <dbReference type="EMBL" id="KGH31221.1"/>
    </source>
</evidence>
<dbReference type="EMBL" id="AWOR01000026">
    <property type="protein sequence ID" value="KGH31221.1"/>
    <property type="molecule type" value="Genomic_DNA"/>
</dbReference>